<dbReference type="PATRIC" id="fig|1423776.4.peg.1975"/>
<comment type="caution">
    <text evidence="2">The sequence shown here is derived from an EMBL/GenBank/DDBJ whole genome shotgun (WGS) entry which is preliminary data.</text>
</comment>
<dbReference type="PROSITE" id="PS51186">
    <property type="entry name" value="GNAT"/>
    <property type="match status" value="1"/>
</dbReference>
<dbReference type="OrthoDB" id="9798081at2"/>
<dbReference type="SUPFAM" id="SSF55729">
    <property type="entry name" value="Acyl-CoA N-acyltransferases (Nat)"/>
    <property type="match status" value="1"/>
</dbReference>
<dbReference type="InterPro" id="IPR051531">
    <property type="entry name" value="N-acetyltransferase"/>
</dbReference>
<dbReference type="EMBL" id="AZEE01000030">
    <property type="protein sequence ID" value="KRK97089.1"/>
    <property type="molecule type" value="Genomic_DNA"/>
</dbReference>
<keyword evidence="3" id="KW-1185">Reference proteome</keyword>
<dbReference type="PANTHER" id="PTHR43792:SF1">
    <property type="entry name" value="N-ACETYLTRANSFERASE DOMAIN-CONTAINING PROTEIN"/>
    <property type="match status" value="1"/>
</dbReference>
<dbReference type="RefSeq" id="WP_054700864.1">
    <property type="nucleotide sequence ID" value="NZ_AZEE01000030.1"/>
</dbReference>
<sequence length="179" mass="20009">MTVELRTDRLELRPFVESDVADYFEIVGDPVSAKAAGFQYAHELADAGYLLKQTMKQELIFAIVERTTNHVIGSIGFYPRVGKDGLTEAHTAELGYVLNRAYWGHGYMPEAGQALLAQFVGSGVFETVWASHLADNDRSKRVLLKLGFAHVDTFVHPATALYQPGETELVYRLDRESEE</sequence>
<dbReference type="AlphaFoldDB" id="A0A0R1LVV2"/>
<dbReference type="InterPro" id="IPR016181">
    <property type="entry name" value="Acyl_CoA_acyltransferase"/>
</dbReference>
<dbReference type="GO" id="GO:0016747">
    <property type="term" value="F:acyltransferase activity, transferring groups other than amino-acyl groups"/>
    <property type="evidence" value="ECO:0007669"/>
    <property type="project" value="InterPro"/>
</dbReference>
<evidence type="ECO:0000313" key="3">
    <source>
        <dbReference type="Proteomes" id="UP000051160"/>
    </source>
</evidence>
<dbReference type="PANTHER" id="PTHR43792">
    <property type="entry name" value="GNAT FAMILY, PUTATIVE (AFU_ORTHOLOGUE AFUA_3G00765)-RELATED-RELATED"/>
    <property type="match status" value="1"/>
</dbReference>
<dbReference type="Proteomes" id="UP000051160">
    <property type="component" value="Unassembled WGS sequence"/>
</dbReference>
<evidence type="ECO:0000259" key="1">
    <source>
        <dbReference type="PROSITE" id="PS51186"/>
    </source>
</evidence>
<dbReference type="STRING" id="1423776.FD04_GL001949"/>
<evidence type="ECO:0000313" key="2">
    <source>
        <dbReference type="EMBL" id="KRK97089.1"/>
    </source>
</evidence>
<gene>
    <name evidence="2" type="ORF">FD04_GL001949</name>
</gene>
<reference evidence="2 3" key="1">
    <citation type="journal article" date="2015" name="Genome Announc.">
        <title>Expanding the biotechnology potential of lactobacilli through comparative genomics of 213 strains and associated genera.</title>
        <authorList>
            <person name="Sun Z."/>
            <person name="Harris H.M."/>
            <person name="McCann A."/>
            <person name="Guo C."/>
            <person name="Argimon S."/>
            <person name="Zhang W."/>
            <person name="Yang X."/>
            <person name="Jeffery I.B."/>
            <person name="Cooney J.C."/>
            <person name="Kagawa T.F."/>
            <person name="Liu W."/>
            <person name="Song Y."/>
            <person name="Salvetti E."/>
            <person name="Wrobel A."/>
            <person name="Rasinkangas P."/>
            <person name="Parkhill J."/>
            <person name="Rea M.C."/>
            <person name="O'Sullivan O."/>
            <person name="Ritari J."/>
            <person name="Douillard F.P."/>
            <person name="Paul Ross R."/>
            <person name="Yang R."/>
            <person name="Briner A.E."/>
            <person name="Felis G.E."/>
            <person name="de Vos W.M."/>
            <person name="Barrangou R."/>
            <person name="Klaenhammer T.R."/>
            <person name="Caufield P.W."/>
            <person name="Cui Y."/>
            <person name="Zhang H."/>
            <person name="O'Toole P.W."/>
        </authorList>
    </citation>
    <scope>NUCLEOTIDE SEQUENCE [LARGE SCALE GENOMIC DNA]</scope>
    <source>
        <strain evidence="2 3">DSM 19909</strain>
    </source>
</reference>
<feature type="domain" description="N-acetyltransferase" evidence="1">
    <location>
        <begin position="10"/>
        <end position="176"/>
    </location>
</feature>
<dbReference type="Gene3D" id="3.40.630.30">
    <property type="match status" value="1"/>
</dbReference>
<proteinExistence type="predicted"/>
<name>A0A0R1LVV2_9LACO</name>
<organism evidence="2 3">
    <name type="scientific">Secundilactobacillus odoratitofui DSM 19909 = JCM 15043</name>
    <dbReference type="NCBI Taxonomy" id="1423776"/>
    <lineage>
        <taxon>Bacteria</taxon>
        <taxon>Bacillati</taxon>
        <taxon>Bacillota</taxon>
        <taxon>Bacilli</taxon>
        <taxon>Lactobacillales</taxon>
        <taxon>Lactobacillaceae</taxon>
        <taxon>Secundilactobacillus</taxon>
    </lineage>
</organism>
<accession>A0A0R1LVV2</accession>
<dbReference type="InterPro" id="IPR000182">
    <property type="entry name" value="GNAT_dom"/>
</dbReference>
<dbReference type="Pfam" id="PF13302">
    <property type="entry name" value="Acetyltransf_3"/>
    <property type="match status" value="1"/>
</dbReference>
<protein>
    <recommendedName>
        <fullName evidence="1">N-acetyltransferase domain-containing protein</fullName>
    </recommendedName>
</protein>